<protein>
    <submittedName>
        <fullName evidence="1">IS1 family transposase</fullName>
    </submittedName>
</protein>
<comment type="caution">
    <text evidence="1">The sequence shown here is derived from an EMBL/GenBank/DDBJ whole genome shotgun (WGS) entry which is preliminary data.</text>
</comment>
<dbReference type="EMBL" id="VBTY01000136">
    <property type="protein sequence ID" value="MDG3495933.1"/>
    <property type="molecule type" value="Genomic_DNA"/>
</dbReference>
<proteinExistence type="predicted"/>
<dbReference type="AlphaFoldDB" id="A0A9X4MAS4"/>
<keyword evidence="2" id="KW-1185">Reference proteome</keyword>
<gene>
    <name evidence="1" type="ORF">FEV09_15400</name>
</gene>
<dbReference type="InterPro" id="IPR005063">
    <property type="entry name" value="Transposase_27"/>
</dbReference>
<dbReference type="RefSeq" id="WP_144052523.1">
    <property type="nucleotide sequence ID" value="NZ_VBTY01000136.1"/>
</dbReference>
<evidence type="ECO:0000313" key="1">
    <source>
        <dbReference type="EMBL" id="MDG3495933.1"/>
    </source>
</evidence>
<accession>A0A9X4MAS4</accession>
<dbReference type="Pfam" id="PF03400">
    <property type="entry name" value="DDE_Tnp_IS1"/>
    <property type="match status" value="1"/>
</dbReference>
<reference evidence="1" key="1">
    <citation type="submission" date="2019-05" db="EMBL/GenBank/DDBJ databases">
        <title>Whole genome sequencing of Pseudanabaena catenata USMAC16.</title>
        <authorList>
            <person name="Khan Z."/>
            <person name="Omar W.M."/>
            <person name="Convey P."/>
            <person name="Merican F."/>
            <person name="Najimudin N."/>
        </authorList>
    </citation>
    <scope>NUCLEOTIDE SEQUENCE</scope>
    <source>
        <strain evidence="1">USMAC16</strain>
    </source>
</reference>
<sequence>VEGENTRLRHYLARLHRKTLCYSKSEEMLRYSIRLLIHYLKYKSFTTFA</sequence>
<feature type="non-terminal residue" evidence="1">
    <location>
        <position position="1"/>
    </location>
</feature>
<dbReference type="GO" id="GO:0004803">
    <property type="term" value="F:transposase activity"/>
    <property type="evidence" value="ECO:0007669"/>
    <property type="project" value="InterPro"/>
</dbReference>
<name>A0A9X4MAS4_9CYAN</name>
<evidence type="ECO:0000313" key="2">
    <source>
        <dbReference type="Proteomes" id="UP001152872"/>
    </source>
</evidence>
<dbReference type="Proteomes" id="UP001152872">
    <property type="component" value="Unassembled WGS sequence"/>
</dbReference>
<dbReference type="GO" id="GO:0003677">
    <property type="term" value="F:DNA binding"/>
    <property type="evidence" value="ECO:0007669"/>
    <property type="project" value="InterPro"/>
</dbReference>
<organism evidence="1 2">
    <name type="scientific">Pseudanabaena catenata USMAC16</name>
    <dbReference type="NCBI Taxonomy" id="1855837"/>
    <lineage>
        <taxon>Bacteria</taxon>
        <taxon>Bacillati</taxon>
        <taxon>Cyanobacteriota</taxon>
        <taxon>Cyanophyceae</taxon>
        <taxon>Pseudanabaenales</taxon>
        <taxon>Pseudanabaenaceae</taxon>
        <taxon>Pseudanabaena</taxon>
    </lineage>
</organism>
<dbReference type="GO" id="GO:0006313">
    <property type="term" value="P:DNA transposition"/>
    <property type="evidence" value="ECO:0007669"/>
    <property type="project" value="InterPro"/>
</dbReference>